<evidence type="ECO:0000313" key="6">
    <source>
        <dbReference type="Proteomes" id="UP001314205"/>
    </source>
</evidence>
<evidence type="ECO:0000256" key="2">
    <source>
        <dbReference type="PROSITE-ProRule" id="PRU00176"/>
    </source>
</evidence>
<gene>
    <name evidence="5" type="ORF">PARMNEM_LOCUS1184</name>
</gene>
<accession>A0AAV1K8M1</accession>
<keyword evidence="1 2" id="KW-0694">RNA-binding</keyword>
<evidence type="ECO:0000256" key="1">
    <source>
        <dbReference type="ARBA" id="ARBA00022884"/>
    </source>
</evidence>
<dbReference type="Proteomes" id="UP001314205">
    <property type="component" value="Unassembled WGS sequence"/>
</dbReference>
<feature type="compositionally biased region" description="Basic and acidic residues" evidence="3">
    <location>
        <begin position="240"/>
        <end position="275"/>
    </location>
</feature>
<feature type="compositionally biased region" description="Basic and acidic residues" evidence="3">
    <location>
        <begin position="196"/>
        <end position="226"/>
    </location>
</feature>
<feature type="region of interest" description="Disordered" evidence="3">
    <location>
        <begin position="155"/>
        <end position="599"/>
    </location>
</feature>
<dbReference type="GO" id="GO:0003723">
    <property type="term" value="F:RNA binding"/>
    <property type="evidence" value="ECO:0007669"/>
    <property type="project" value="UniProtKB-UniRule"/>
</dbReference>
<evidence type="ECO:0000256" key="3">
    <source>
        <dbReference type="SAM" id="MobiDB-lite"/>
    </source>
</evidence>
<protein>
    <recommendedName>
        <fullName evidence="4">RRM domain-containing protein</fullName>
    </recommendedName>
</protein>
<evidence type="ECO:0000313" key="5">
    <source>
        <dbReference type="EMBL" id="CAK1579210.1"/>
    </source>
</evidence>
<dbReference type="Pfam" id="PF00076">
    <property type="entry name" value="RRM_1"/>
    <property type="match status" value="1"/>
</dbReference>
<name>A0AAV1K8M1_9NEOP</name>
<dbReference type="PROSITE" id="PS50102">
    <property type="entry name" value="RRM"/>
    <property type="match status" value="1"/>
</dbReference>
<feature type="compositionally biased region" description="Basic and acidic residues" evidence="3">
    <location>
        <begin position="155"/>
        <end position="179"/>
    </location>
</feature>
<dbReference type="InterPro" id="IPR012677">
    <property type="entry name" value="Nucleotide-bd_a/b_plait_sf"/>
</dbReference>
<keyword evidence="6" id="KW-1185">Reference proteome</keyword>
<dbReference type="Gene3D" id="3.30.70.330">
    <property type="match status" value="1"/>
</dbReference>
<feature type="compositionally biased region" description="Low complexity" evidence="3">
    <location>
        <begin position="185"/>
        <end position="195"/>
    </location>
</feature>
<organism evidence="5 6">
    <name type="scientific">Parnassius mnemosyne</name>
    <name type="common">clouded apollo</name>
    <dbReference type="NCBI Taxonomy" id="213953"/>
    <lineage>
        <taxon>Eukaryota</taxon>
        <taxon>Metazoa</taxon>
        <taxon>Ecdysozoa</taxon>
        <taxon>Arthropoda</taxon>
        <taxon>Hexapoda</taxon>
        <taxon>Insecta</taxon>
        <taxon>Pterygota</taxon>
        <taxon>Neoptera</taxon>
        <taxon>Endopterygota</taxon>
        <taxon>Lepidoptera</taxon>
        <taxon>Glossata</taxon>
        <taxon>Ditrysia</taxon>
        <taxon>Papilionoidea</taxon>
        <taxon>Papilionidae</taxon>
        <taxon>Parnassiinae</taxon>
        <taxon>Parnassini</taxon>
        <taxon>Parnassius</taxon>
        <taxon>Driopa</taxon>
    </lineage>
</organism>
<feature type="compositionally biased region" description="Basic and acidic residues" evidence="3">
    <location>
        <begin position="282"/>
        <end position="300"/>
    </location>
</feature>
<dbReference type="InterPro" id="IPR035979">
    <property type="entry name" value="RBD_domain_sf"/>
</dbReference>
<dbReference type="AlphaFoldDB" id="A0AAV1K8M1"/>
<proteinExistence type="predicted"/>
<reference evidence="5 6" key="1">
    <citation type="submission" date="2023-11" db="EMBL/GenBank/DDBJ databases">
        <authorList>
            <person name="Hedman E."/>
            <person name="Englund M."/>
            <person name="Stromberg M."/>
            <person name="Nyberg Akerstrom W."/>
            <person name="Nylinder S."/>
            <person name="Jareborg N."/>
            <person name="Kallberg Y."/>
            <person name="Kronander E."/>
        </authorList>
    </citation>
    <scope>NUCLEOTIDE SEQUENCE [LARGE SCALE GENOMIC DNA]</scope>
</reference>
<feature type="compositionally biased region" description="Basic and acidic residues" evidence="3">
    <location>
        <begin position="349"/>
        <end position="578"/>
    </location>
</feature>
<dbReference type="InterPro" id="IPR000504">
    <property type="entry name" value="RRM_dom"/>
</dbReference>
<comment type="caution">
    <text evidence="5">The sequence shown here is derived from an EMBL/GenBank/DDBJ whole genome shotgun (WGS) entry which is preliminary data.</text>
</comment>
<dbReference type="EMBL" id="CAVLGL010000002">
    <property type="protein sequence ID" value="CAK1579210.1"/>
    <property type="molecule type" value="Genomic_DNA"/>
</dbReference>
<sequence>MAATGKKSKKAKWIKANMGVIIAEPTTIATTNNWADSVDEETESYGYAARRPPVVLPSASRAARGGMAVDEESIPRHPPYIAHISNLPYDVEESAIADLFAGLKITNLRLPREGGRLKGFGYVDFEDRESLVNAMNIEDLTVGGRRIRIEVSNNDNDRRMGRSGRSDRDREYDPERTMGDWRSGPRAAPEPQARARTMDRDRERDRERESSIDNKPGGWRDGERQAPAEPARTPYGGRDSYGRDRYGDDRGRERGGFGRDGFRSDRDGFGSRDGRGFGGRGFGDRDPLPREESKPRERPKLNLLPRTVPREPEVPVKPADGALVDDKPEKPKPVPAEKVFGAAKPVDTAAKEREIEERLRKQEEEARRAAEEKERWGRKNDHSSDRRGGARRDDRGRDSRSYNRDRRDYSKDDRDRRDYSKDNRERRDHSRDRRDYSKEDRDRRDRDERDRRDRDDRDRRDRDDRDRRGRDDRDHRDYKDDRDGRDSRDHRDEKDSRDYRDDRDRRDYSRERDRRDYSGDRDDRSRNDKARESSPEVRKAARSDEDREQNGRERPSRSRERHDDREDKPLPKLKEQEKPIFVASNKFSFLEDADDGGSD</sequence>
<dbReference type="SUPFAM" id="SSF54928">
    <property type="entry name" value="RNA-binding domain, RBD"/>
    <property type="match status" value="1"/>
</dbReference>
<evidence type="ECO:0000259" key="4">
    <source>
        <dbReference type="PROSITE" id="PS50102"/>
    </source>
</evidence>
<feature type="domain" description="RRM" evidence="4">
    <location>
        <begin position="80"/>
        <end position="154"/>
    </location>
</feature>
<dbReference type="SMART" id="SM00360">
    <property type="entry name" value="RRM"/>
    <property type="match status" value="1"/>
</dbReference>